<accession>A0A9J5XTA2</accession>
<feature type="domain" description="DUF7746" evidence="1">
    <location>
        <begin position="28"/>
        <end position="81"/>
    </location>
</feature>
<proteinExistence type="predicted"/>
<dbReference type="EMBL" id="JACXVP010000008">
    <property type="protein sequence ID" value="KAG5590516.1"/>
    <property type="molecule type" value="Genomic_DNA"/>
</dbReference>
<evidence type="ECO:0000259" key="1">
    <source>
        <dbReference type="Pfam" id="PF24925"/>
    </source>
</evidence>
<protein>
    <recommendedName>
        <fullName evidence="1">DUF7746 domain-containing protein</fullName>
    </recommendedName>
</protein>
<dbReference type="InterPro" id="IPR056648">
    <property type="entry name" value="DUF7746"/>
</dbReference>
<reference evidence="2 3" key="1">
    <citation type="submission" date="2020-09" db="EMBL/GenBank/DDBJ databases">
        <title>De no assembly of potato wild relative species, Solanum commersonii.</title>
        <authorList>
            <person name="Cho K."/>
        </authorList>
    </citation>
    <scope>NUCLEOTIDE SEQUENCE [LARGE SCALE GENOMIC DNA]</scope>
    <source>
        <strain evidence="2">LZ3.2</strain>
        <tissue evidence="2">Leaf</tissue>
    </source>
</reference>
<dbReference type="AlphaFoldDB" id="A0A9J5XTA2"/>
<evidence type="ECO:0000313" key="3">
    <source>
        <dbReference type="Proteomes" id="UP000824120"/>
    </source>
</evidence>
<comment type="caution">
    <text evidence="2">The sequence shown here is derived from an EMBL/GenBank/DDBJ whole genome shotgun (WGS) entry which is preliminary data.</text>
</comment>
<gene>
    <name evidence="2" type="ORF">H5410_041030</name>
</gene>
<organism evidence="2 3">
    <name type="scientific">Solanum commersonii</name>
    <name type="common">Commerson's wild potato</name>
    <name type="synonym">Commerson's nightshade</name>
    <dbReference type="NCBI Taxonomy" id="4109"/>
    <lineage>
        <taxon>Eukaryota</taxon>
        <taxon>Viridiplantae</taxon>
        <taxon>Streptophyta</taxon>
        <taxon>Embryophyta</taxon>
        <taxon>Tracheophyta</taxon>
        <taxon>Spermatophyta</taxon>
        <taxon>Magnoliopsida</taxon>
        <taxon>eudicotyledons</taxon>
        <taxon>Gunneridae</taxon>
        <taxon>Pentapetalae</taxon>
        <taxon>asterids</taxon>
        <taxon>lamiids</taxon>
        <taxon>Solanales</taxon>
        <taxon>Solanaceae</taxon>
        <taxon>Solanoideae</taxon>
        <taxon>Solaneae</taxon>
        <taxon>Solanum</taxon>
    </lineage>
</organism>
<name>A0A9J5XTA2_SOLCO</name>
<dbReference type="Pfam" id="PF24925">
    <property type="entry name" value="DUF7746"/>
    <property type="match status" value="1"/>
</dbReference>
<keyword evidence="3" id="KW-1185">Reference proteome</keyword>
<sequence length="81" mass="9510">MSTYYYPRSTPQDVLIEERDWNQANTSYSDLDIYEWNLDGMTDIDLIILVHRMLIMQLSVSVKNTDRTICKMIVADFTGQL</sequence>
<evidence type="ECO:0000313" key="2">
    <source>
        <dbReference type="EMBL" id="KAG5590516.1"/>
    </source>
</evidence>
<dbReference type="OrthoDB" id="1735266at2759"/>
<dbReference type="Proteomes" id="UP000824120">
    <property type="component" value="Chromosome 8"/>
</dbReference>